<reference evidence="1 2" key="1">
    <citation type="submission" date="2024-04" db="EMBL/GenBank/DDBJ databases">
        <authorList>
            <person name="Rising A."/>
            <person name="Reimegard J."/>
            <person name="Sonavane S."/>
            <person name="Akerstrom W."/>
            <person name="Nylinder S."/>
            <person name="Hedman E."/>
            <person name="Kallberg Y."/>
        </authorList>
    </citation>
    <scope>NUCLEOTIDE SEQUENCE [LARGE SCALE GENOMIC DNA]</scope>
</reference>
<protein>
    <submittedName>
        <fullName evidence="1">Uncharacterized protein</fullName>
    </submittedName>
</protein>
<accession>A0AAV2B526</accession>
<dbReference type="EMBL" id="CAXIEN010000268">
    <property type="protein sequence ID" value="CAL1290684.1"/>
    <property type="molecule type" value="Genomic_DNA"/>
</dbReference>
<feature type="non-terminal residue" evidence="1">
    <location>
        <position position="70"/>
    </location>
</feature>
<name>A0AAV2B526_9ARAC</name>
<sequence>MFFFSYSTEDDVGHWTGARSTFSICHSLSISRDVGGWIKVEKQSQAIRTDELFDILNYSFALYVHNSSIR</sequence>
<comment type="caution">
    <text evidence="1">The sequence shown here is derived from an EMBL/GenBank/DDBJ whole genome shotgun (WGS) entry which is preliminary data.</text>
</comment>
<organism evidence="1 2">
    <name type="scientific">Larinioides sclopetarius</name>
    <dbReference type="NCBI Taxonomy" id="280406"/>
    <lineage>
        <taxon>Eukaryota</taxon>
        <taxon>Metazoa</taxon>
        <taxon>Ecdysozoa</taxon>
        <taxon>Arthropoda</taxon>
        <taxon>Chelicerata</taxon>
        <taxon>Arachnida</taxon>
        <taxon>Araneae</taxon>
        <taxon>Araneomorphae</taxon>
        <taxon>Entelegynae</taxon>
        <taxon>Araneoidea</taxon>
        <taxon>Araneidae</taxon>
        <taxon>Larinioides</taxon>
    </lineage>
</organism>
<evidence type="ECO:0000313" key="1">
    <source>
        <dbReference type="EMBL" id="CAL1290684.1"/>
    </source>
</evidence>
<keyword evidence="2" id="KW-1185">Reference proteome</keyword>
<proteinExistence type="predicted"/>
<dbReference type="Proteomes" id="UP001497382">
    <property type="component" value="Unassembled WGS sequence"/>
</dbReference>
<dbReference type="AlphaFoldDB" id="A0AAV2B526"/>
<gene>
    <name evidence="1" type="ORF">LARSCL_LOCUS16634</name>
</gene>
<evidence type="ECO:0000313" key="2">
    <source>
        <dbReference type="Proteomes" id="UP001497382"/>
    </source>
</evidence>